<protein>
    <submittedName>
        <fullName evidence="1">Formyl-coenzyme A transferase</fullName>
        <ecNumber evidence="1">2.8.3.16</ecNumber>
    </submittedName>
</protein>
<dbReference type="PANTHER" id="PTHR48228:SF4">
    <property type="entry name" value="BLR3030 PROTEIN"/>
    <property type="match status" value="1"/>
</dbReference>
<dbReference type="AlphaFoldDB" id="A0A485AFT1"/>
<name>A0A485AFT1_RAOPL</name>
<proteinExistence type="predicted"/>
<dbReference type="EC" id="2.8.3.16" evidence="1"/>
<dbReference type="PANTHER" id="PTHR48228">
    <property type="entry name" value="SUCCINYL-COA--D-CITRAMALATE COA-TRANSFERASE"/>
    <property type="match status" value="1"/>
</dbReference>
<organism evidence="1 2">
    <name type="scientific">Raoultella planticola</name>
    <name type="common">Klebsiella planticola</name>
    <dbReference type="NCBI Taxonomy" id="575"/>
    <lineage>
        <taxon>Bacteria</taxon>
        <taxon>Pseudomonadati</taxon>
        <taxon>Pseudomonadota</taxon>
        <taxon>Gammaproteobacteria</taxon>
        <taxon>Enterobacterales</taxon>
        <taxon>Enterobacteriaceae</taxon>
        <taxon>Klebsiella/Raoultella group</taxon>
        <taxon>Raoultella</taxon>
    </lineage>
</organism>
<dbReference type="SUPFAM" id="SSF89796">
    <property type="entry name" value="CoA-transferase family III (CaiB/BaiF)"/>
    <property type="match status" value="2"/>
</dbReference>
<dbReference type="Proteomes" id="UP000345637">
    <property type="component" value="Unassembled WGS sequence"/>
</dbReference>
<dbReference type="InterPro" id="IPR003673">
    <property type="entry name" value="CoA-Trfase_fam_III"/>
</dbReference>
<accession>A0A485AFT1</accession>
<keyword evidence="1" id="KW-0808">Transferase</keyword>
<dbReference type="Gene3D" id="3.40.50.10540">
    <property type="entry name" value="Crotonobetainyl-coa:carnitine coa-transferase, domain 1"/>
    <property type="match status" value="1"/>
</dbReference>
<evidence type="ECO:0000313" key="1">
    <source>
        <dbReference type="EMBL" id="VFS58633.1"/>
    </source>
</evidence>
<dbReference type="InterPro" id="IPR050509">
    <property type="entry name" value="CoA-transferase_III"/>
</dbReference>
<gene>
    <name evidence="1" type="primary">frc</name>
    <name evidence="1" type="ORF">NCTC12998_00852</name>
</gene>
<dbReference type="Pfam" id="PF02515">
    <property type="entry name" value="CoA_transf_3"/>
    <property type="match status" value="1"/>
</dbReference>
<dbReference type="GO" id="GO:0033608">
    <property type="term" value="F:formyl-CoA transferase activity"/>
    <property type="evidence" value="ECO:0007669"/>
    <property type="project" value="UniProtKB-EC"/>
</dbReference>
<sequence length="503" mass="55760">MSDPLSLNTIYSRLWQAFSSHPAPEVEFTQAGALHSCFAVTDFASASIAVAGAQLAQLSGNPSPLRVDRRLASYWFNHSLYPVNRPPQSLWDPLAGDYPTQEGWIRLHTNAAHHRRAMARVLGEHDSRASLASAVRLWQAEALEQAVVEAGGCAAAMRSARQWQAHPQGVAVSQEPLLIETPLPPGSPVDWRLARSRPLLGIRVLDLTRIIAGPVATRLLAGLGAQVLRIDPPDWCEPTLAEEITLGKRCARLNIKTAIDKQRLIDLLCQADVIVHGYRADALDTLGLDSETRARLRPGLVDVSLNAWGWSGPWRNRRGFDSLVQMACGIATAGQRWRQADKPVPLPVQALDHATGYLMAAAVLKGLYRRATCGEGYRARLSLARVAACLMQYPTPDSPLSFREPQRGDFQPALEWSAFGLGERLRFRYSWREHRWSGRGRPRRWGRPPRAGKNYCIRNFSRNWRVRGCCGLANSAFASPCSTIRPWSIKIARSATSRAKLIS</sequence>
<dbReference type="EMBL" id="CAADJE010000012">
    <property type="protein sequence ID" value="VFS58633.1"/>
    <property type="molecule type" value="Genomic_DNA"/>
</dbReference>
<reference evidence="1 2" key="1">
    <citation type="submission" date="2019-03" db="EMBL/GenBank/DDBJ databases">
        <authorList>
            <consortium name="Pathogen Informatics"/>
        </authorList>
    </citation>
    <scope>NUCLEOTIDE SEQUENCE [LARGE SCALE GENOMIC DNA]</scope>
    <source>
        <strain evidence="1 2">NCTC12998</strain>
    </source>
</reference>
<dbReference type="InterPro" id="IPR023606">
    <property type="entry name" value="CoA-Trfase_III_dom_1_sf"/>
</dbReference>
<evidence type="ECO:0000313" key="2">
    <source>
        <dbReference type="Proteomes" id="UP000345637"/>
    </source>
</evidence>